<name>A0AAE4TZD2_9LEPT</name>
<dbReference type="InterPro" id="IPR009057">
    <property type="entry name" value="Homeodomain-like_sf"/>
</dbReference>
<protein>
    <submittedName>
        <fullName evidence="6">Helix-turn-helix domain-containing protein</fullName>
    </submittedName>
</protein>
<dbReference type="Gene3D" id="1.10.10.60">
    <property type="entry name" value="Homeodomain-like"/>
    <property type="match status" value="2"/>
</dbReference>
<dbReference type="GO" id="GO:0003700">
    <property type="term" value="F:DNA-binding transcription factor activity"/>
    <property type="evidence" value="ECO:0007669"/>
    <property type="project" value="InterPro"/>
</dbReference>
<dbReference type="SMART" id="SM00342">
    <property type="entry name" value="HTH_ARAC"/>
    <property type="match status" value="1"/>
</dbReference>
<evidence type="ECO:0000256" key="4">
    <source>
        <dbReference type="SAM" id="Phobius"/>
    </source>
</evidence>
<feature type="transmembrane region" description="Helical" evidence="4">
    <location>
        <begin position="222"/>
        <end position="240"/>
    </location>
</feature>
<dbReference type="InterPro" id="IPR018060">
    <property type="entry name" value="HTH_AraC"/>
</dbReference>
<dbReference type="EMBL" id="NPEF02000008">
    <property type="protein sequence ID" value="MDV6235611.1"/>
    <property type="molecule type" value="Genomic_DNA"/>
</dbReference>
<dbReference type="Proteomes" id="UP000232122">
    <property type="component" value="Unassembled WGS sequence"/>
</dbReference>
<feature type="transmembrane region" description="Helical" evidence="4">
    <location>
        <begin position="38"/>
        <end position="58"/>
    </location>
</feature>
<dbReference type="RefSeq" id="WP_100746442.1">
    <property type="nucleotide sequence ID" value="NZ_NPEF02000008.1"/>
</dbReference>
<dbReference type="PROSITE" id="PS00041">
    <property type="entry name" value="HTH_ARAC_FAMILY_1"/>
    <property type="match status" value="1"/>
</dbReference>
<dbReference type="GO" id="GO:0043565">
    <property type="term" value="F:sequence-specific DNA binding"/>
    <property type="evidence" value="ECO:0007669"/>
    <property type="project" value="InterPro"/>
</dbReference>
<keyword evidence="1" id="KW-0805">Transcription regulation</keyword>
<keyword evidence="4" id="KW-1133">Transmembrane helix</keyword>
<evidence type="ECO:0000313" key="7">
    <source>
        <dbReference type="Proteomes" id="UP000232122"/>
    </source>
</evidence>
<evidence type="ECO:0000259" key="5">
    <source>
        <dbReference type="PROSITE" id="PS01124"/>
    </source>
</evidence>
<proteinExistence type="predicted"/>
<organism evidence="6 7">
    <name type="scientific">Leptospira ellisii</name>
    <dbReference type="NCBI Taxonomy" id="2023197"/>
    <lineage>
        <taxon>Bacteria</taxon>
        <taxon>Pseudomonadati</taxon>
        <taxon>Spirochaetota</taxon>
        <taxon>Spirochaetia</taxon>
        <taxon>Leptospirales</taxon>
        <taxon>Leptospiraceae</taxon>
        <taxon>Leptospira</taxon>
    </lineage>
</organism>
<dbReference type="InterPro" id="IPR018062">
    <property type="entry name" value="HTH_AraC-typ_CS"/>
</dbReference>
<feature type="transmembrane region" description="Helical" evidence="4">
    <location>
        <begin position="195"/>
        <end position="216"/>
    </location>
</feature>
<gene>
    <name evidence="6" type="ORF">CH379_008240</name>
</gene>
<evidence type="ECO:0000256" key="3">
    <source>
        <dbReference type="ARBA" id="ARBA00023163"/>
    </source>
</evidence>
<feature type="transmembrane region" description="Helical" evidence="4">
    <location>
        <begin position="96"/>
        <end position="117"/>
    </location>
</feature>
<sequence length="385" mass="44460">MNDIIVFGIFFGGVLAITAAAGQLAVENKDPRKYLLSSLMFCTGVWQIYLGALYHGFLVGPYTFFRMSHLPLALCVGPLLYLFLRDIADAKYEFGKISLLHFAPALLVAFVQIPLHFADPKIKVRLEIFSHNLLQSPDSYSFLVSGEWYTRLYFYAAAWLVPLPKASMIIYCVILLYYILKYWNRNDSIWMKMRLPILAALLSVTLASFTALIDHFVEGETYLRFGGFVGSLCVFFIYLLDRRFFEPLRIRNKTREYRQSRIKRLDKNSLRSAVLSLMDAEKLFLTEDLSLQMLSNELSDNGFEINPSQLSEFINSEFGKNYNQFLNEYRIREACEMLISEPERSVLSIALAAGFNSKSTFNRVFKTLLKITPLEYRESRSNQYI</sequence>
<reference evidence="6 7" key="1">
    <citation type="journal article" date="2018" name="Microb. Genom.">
        <title>Deciphering the unexplored Leptospira diversity from soils uncovers genomic evolution to virulence.</title>
        <authorList>
            <person name="Thibeaux R."/>
            <person name="Iraola G."/>
            <person name="Ferres I."/>
            <person name="Bierque E."/>
            <person name="Girault D."/>
            <person name="Soupe-Gilbert M.E."/>
            <person name="Picardeau M."/>
            <person name="Goarant C."/>
        </authorList>
    </citation>
    <scope>NUCLEOTIDE SEQUENCE [LARGE SCALE GENOMIC DNA]</scope>
    <source>
        <strain evidence="6 7">ATI7-C-A5</strain>
    </source>
</reference>
<evidence type="ECO:0000313" key="6">
    <source>
        <dbReference type="EMBL" id="MDV6235611.1"/>
    </source>
</evidence>
<evidence type="ECO:0000256" key="1">
    <source>
        <dbReference type="ARBA" id="ARBA00023015"/>
    </source>
</evidence>
<keyword evidence="4" id="KW-0472">Membrane</keyword>
<accession>A0AAE4TZD2</accession>
<feature type="transmembrane region" description="Helical" evidence="4">
    <location>
        <begin position="64"/>
        <end position="84"/>
    </location>
</feature>
<feature type="transmembrane region" description="Helical" evidence="4">
    <location>
        <begin position="152"/>
        <end position="183"/>
    </location>
</feature>
<dbReference type="AlphaFoldDB" id="A0AAE4TZD2"/>
<keyword evidence="7" id="KW-1185">Reference proteome</keyword>
<evidence type="ECO:0000256" key="2">
    <source>
        <dbReference type="ARBA" id="ARBA00023125"/>
    </source>
</evidence>
<feature type="domain" description="HTH araC/xylS-type" evidence="5">
    <location>
        <begin position="279"/>
        <end position="379"/>
    </location>
</feature>
<comment type="caution">
    <text evidence="6">The sequence shown here is derived from an EMBL/GenBank/DDBJ whole genome shotgun (WGS) entry which is preliminary data.</text>
</comment>
<keyword evidence="2" id="KW-0238">DNA-binding</keyword>
<keyword evidence="4" id="KW-0812">Transmembrane</keyword>
<dbReference type="PROSITE" id="PS01124">
    <property type="entry name" value="HTH_ARAC_FAMILY_2"/>
    <property type="match status" value="1"/>
</dbReference>
<keyword evidence="3" id="KW-0804">Transcription</keyword>
<dbReference type="PANTHER" id="PTHR43280">
    <property type="entry name" value="ARAC-FAMILY TRANSCRIPTIONAL REGULATOR"/>
    <property type="match status" value="1"/>
</dbReference>
<dbReference type="Pfam" id="PF12833">
    <property type="entry name" value="HTH_18"/>
    <property type="match status" value="1"/>
</dbReference>
<dbReference type="SUPFAM" id="SSF46689">
    <property type="entry name" value="Homeodomain-like"/>
    <property type="match status" value="1"/>
</dbReference>
<dbReference type="PANTHER" id="PTHR43280:SF29">
    <property type="entry name" value="ARAC-FAMILY TRANSCRIPTIONAL REGULATOR"/>
    <property type="match status" value="1"/>
</dbReference>
<feature type="transmembrane region" description="Helical" evidence="4">
    <location>
        <begin position="6"/>
        <end position="26"/>
    </location>
</feature>